<sequence length="149" mass="16494">MTNVMVPVGVGGDQVTDHGAHADELIRAFDLLFDDYGASKAKDRSSPRSNCAANCAGHERDAQVRSTSANNDQGAFACNPPKQTLRQKAWIAYLRTWMDEKSEATKRQLDLMSLEQPGCCKEAKDEEDQSRQVYPGMSDEKSQKIIPES</sequence>
<dbReference type="AlphaFoldDB" id="A0A9P3PXG8"/>
<name>A0A9P3PXG8_LYOSH</name>
<evidence type="ECO:0000313" key="2">
    <source>
        <dbReference type="EMBL" id="GLB43783.1"/>
    </source>
</evidence>
<evidence type="ECO:0000256" key="1">
    <source>
        <dbReference type="SAM" id="MobiDB-lite"/>
    </source>
</evidence>
<organism evidence="2 3">
    <name type="scientific">Lyophyllum shimeji</name>
    <name type="common">Hon-shimeji</name>
    <name type="synonym">Tricholoma shimeji</name>
    <dbReference type="NCBI Taxonomy" id="47721"/>
    <lineage>
        <taxon>Eukaryota</taxon>
        <taxon>Fungi</taxon>
        <taxon>Dikarya</taxon>
        <taxon>Basidiomycota</taxon>
        <taxon>Agaricomycotina</taxon>
        <taxon>Agaricomycetes</taxon>
        <taxon>Agaricomycetidae</taxon>
        <taxon>Agaricales</taxon>
        <taxon>Tricholomatineae</taxon>
        <taxon>Lyophyllaceae</taxon>
        <taxon>Lyophyllum</taxon>
    </lineage>
</organism>
<dbReference type="EMBL" id="BRPK01000014">
    <property type="protein sequence ID" value="GLB43783.1"/>
    <property type="molecule type" value="Genomic_DNA"/>
</dbReference>
<proteinExistence type="predicted"/>
<comment type="caution">
    <text evidence="2">The sequence shown here is derived from an EMBL/GenBank/DDBJ whole genome shotgun (WGS) entry which is preliminary data.</text>
</comment>
<reference evidence="2" key="1">
    <citation type="submission" date="2022-07" db="EMBL/GenBank/DDBJ databases">
        <title>The genome of Lyophyllum shimeji provides insight into the initial evolution of ectomycorrhizal fungal genome.</title>
        <authorList>
            <person name="Kobayashi Y."/>
            <person name="Shibata T."/>
            <person name="Hirakawa H."/>
            <person name="Shigenobu S."/>
            <person name="Nishiyama T."/>
            <person name="Yamada A."/>
            <person name="Hasebe M."/>
            <person name="Kawaguchi M."/>
        </authorList>
    </citation>
    <scope>NUCLEOTIDE SEQUENCE</scope>
    <source>
        <strain evidence="2">AT787</strain>
    </source>
</reference>
<feature type="region of interest" description="Disordered" evidence="1">
    <location>
        <begin position="39"/>
        <end position="80"/>
    </location>
</feature>
<dbReference type="Proteomes" id="UP001063166">
    <property type="component" value="Unassembled WGS sequence"/>
</dbReference>
<gene>
    <name evidence="2" type="ORF">LshimejAT787_1402950</name>
</gene>
<keyword evidence="3" id="KW-1185">Reference proteome</keyword>
<evidence type="ECO:0000313" key="3">
    <source>
        <dbReference type="Proteomes" id="UP001063166"/>
    </source>
</evidence>
<protein>
    <submittedName>
        <fullName evidence="2">Uncharacterized protein</fullName>
    </submittedName>
</protein>
<feature type="region of interest" description="Disordered" evidence="1">
    <location>
        <begin position="121"/>
        <end position="149"/>
    </location>
</feature>
<feature type="compositionally biased region" description="Polar residues" evidence="1">
    <location>
        <begin position="64"/>
        <end position="73"/>
    </location>
</feature>
<accession>A0A9P3PXG8</accession>